<feature type="transmembrane region" description="Helical" evidence="1">
    <location>
        <begin position="87"/>
        <end position="108"/>
    </location>
</feature>
<keyword evidence="1" id="KW-0812">Transmembrane</keyword>
<sequence length="166" mass="18256">MLASLPPCLRQSSKTASPDAPGNLLAVAQIAFRLLSAVAAREIPSNVAVAKWQITRKPAKVNRNMKFSPKETAAAAVPNSSRKSRSIWNGAFLAATVIALVATIQVWVADDEKSSCRIFADGTFYCWYEQPPPLVRTNDQYYDCAYEPGKVSSDCVAWYAKHLDHH</sequence>
<dbReference type="AlphaFoldDB" id="A0AAE4YY30"/>
<proteinExistence type="predicted"/>
<protein>
    <recommendedName>
        <fullName evidence="4">Transmembrane protein</fullName>
    </recommendedName>
</protein>
<evidence type="ECO:0008006" key="4">
    <source>
        <dbReference type="Google" id="ProtNLM"/>
    </source>
</evidence>
<gene>
    <name evidence="2" type="ORF">GR217_32635</name>
</gene>
<dbReference type="EMBL" id="WUFC01000040">
    <property type="protein sequence ID" value="NEI52383.1"/>
    <property type="molecule type" value="Genomic_DNA"/>
</dbReference>
<dbReference type="Proteomes" id="UP000661163">
    <property type="component" value="Unassembled WGS sequence"/>
</dbReference>
<evidence type="ECO:0000313" key="3">
    <source>
        <dbReference type="Proteomes" id="UP000661163"/>
    </source>
</evidence>
<keyword evidence="1" id="KW-1133">Transmembrane helix</keyword>
<accession>A0AAE4YY30</accession>
<name>A0AAE4YY30_9HYPH</name>
<comment type="caution">
    <text evidence="2">The sequence shown here is derived from an EMBL/GenBank/DDBJ whole genome shotgun (WGS) entry which is preliminary data.</text>
</comment>
<reference evidence="2 3" key="1">
    <citation type="submission" date="2019-12" db="EMBL/GenBank/DDBJ databases">
        <title>Rhizobium genotypes associated with high levels of biological nitrogen fixation by grain legumes in a temperate-maritime cropping system.</title>
        <authorList>
            <person name="Maluk M."/>
            <person name="Francesc Ferrando Molina F."/>
            <person name="Lopez Del Egido L."/>
            <person name="Lafos M."/>
            <person name="Langarica-Fuentes A."/>
            <person name="Gebre Yohannes G."/>
            <person name="Young M.W."/>
            <person name="Martin P."/>
            <person name="Gantlett R."/>
            <person name="Kenicer G."/>
            <person name="Hawes C."/>
            <person name="Begg G.S."/>
            <person name="Quilliam R.S."/>
            <person name="Squire G.R."/>
            <person name="Poole P.S."/>
            <person name="Young P.W."/>
            <person name="Iannetta P.M."/>
            <person name="James E.K."/>
        </authorList>
    </citation>
    <scope>NUCLEOTIDE SEQUENCE [LARGE SCALE GENOMIC DNA]</scope>
    <source>
        <strain evidence="2 3">JHI985</strain>
    </source>
</reference>
<evidence type="ECO:0000313" key="2">
    <source>
        <dbReference type="EMBL" id="NEI52383.1"/>
    </source>
</evidence>
<evidence type="ECO:0000256" key="1">
    <source>
        <dbReference type="SAM" id="Phobius"/>
    </source>
</evidence>
<keyword evidence="1" id="KW-0472">Membrane</keyword>
<organism evidence="2 3">
    <name type="scientific">Rhizobium ruizarguesonis</name>
    <dbReference type="NCBI Taxonomy" id="2081791"/>
    <lineage>
        <taxon>Bacteria</taxon>
        <taxon>Pseudomonadati</taxon>
        <taxon>Pseudomonadota</taxon>
        <taxon>Alphaproteobacteria</taxon>
        <taxon>Hyphomicrobiales</taxon>
        <taxon>Rhizobiaceae</taxon>
        <taxon>Rhizobium/Agrobacterium group</taxon>
        <taxon>Rhizobium</taxon>
    </lineage>
</organism>
<dbReference type="RefSeq" id="WP_157635883.1">
    <property type="nucleotide sequence ID" value="NZ_WUFC01000040.1"/>
</dbReference>